<dbReference type="Proteomes" id="UP001163823">
    <property type="component" value="Chromosome 5"/>
</dbReference>
<dbReference type="Gene3D" id="3.80.10.10">
    <property type="entry name" value="Ribonuclease Inhibitor"/>
    <property type="match status" value="1"/>
</dbReference>
<evidence type="ECO:0000256" key="2">
    <source>
        <dbReference type="SAM" id="MobiDB-lite"/>
    </source>
</evidence>
<evidence type="ECO:0000313" key="3">
    <source>
        <dbReference type="EMBL" id="KAJ7967969.1"/>
    </source>
</evidence>
<dbReference type="Pfam" id="PF13855">
    <property type="entry name" value="LRR_8"/>
    <property type="match status" value="1"/>
</dbReference>
<protein>
    <submittedName>
        <fullName evidence="3">Disease resistance protein</fullName>
    </submittedName>
</protein>
<dbReference type="InterPro" id="IPR032675">
    <property type="entry name" value="LRR_dom_sf"/>
</dbReference>
<dbReference type="KEGG" id="qsa:O6P43_012147"/>
<keyword evidence="1" id="KW-0611">Plant defense</keyword>
<feature type="region of interest" description="Disordered" evidence="2">
    <location>
        <begin position="83"/>
        <end position="103"/>
    </location>
</feature>
<gene>
    <name evidence="3" type="ORF">O6P43_012147</name>
</gene>
<dbReference type="InterPro" id="IPR001611">
    <property type="entry name" value="Leu-rich_rpt"/>
</dbReference>
<dbReference type="AlphaFoldDB" id="A0AAD7M0Z8"/>
<organism evidence="3 4">
    <name type="scientific">Quillaja saponaria</name>
    <name type="common">Soap bark tree</name>
    <dbReference type="NCBI Taxonomy" id="32244"/>
    <lineage>
        <taxon>Eukaryota</taxon>
        <taxon>Viridiplantae</taxon>
        <taxon>Streptophyta</taxon>
        <taxon>Embryophyta</taxon>
        <taxon>Tracheophyta</taxon>
        <taxon>Spermatophyta</taxon>
        <taxon>Magnoliopsida</taxon>
        <taxon>eudicotyledons</taxon>
        <taxon>Gunneridae</taxon>
        <taxon>Pentapetalae</taxon>
        <taxon>rosids</taxon>
        <taxon>fabids</taxon>
        <taxon>Fabales</taxon>
        <taxon>Quillajaceae</taxon>
        <taxon>Quillaja</taxon>
    </lineage>
</organism>
<evidence type="ECO:0000313" key="4">
    <source>
        <dbReference type="Proteomes" id="UP001163823"/>
    </source>
</evidence>
<keyword evidence="4" id="KW-1185">Reference proteome</keyword>
<accession>A0AAD7M0Z8</accession>
<sequence>MEFVDRDKAKVWAKHAESIIADIRIKRARSDFKEFVGSLAEKVGNLDDAIGTLLEEYDHIMDAVIALTPKDIADKMYQGDEKKKRVFNAPRRRTEGSSPQGHKGKKIVEVAATYEVKLDQTATASKTTLREGEVMEEEKLHVPEAILDLAIDLAIAQFEQNLSSGDDTDIHHVRFITKTNDIQKRSLLEKLRRARVAKNQPIAVLNVSTFESKEEAQEEITQMLQYFSSDHTPTAGRVMSFVILLDDNQELLDIHDLAIPKTNFGGVVVVIGSNGSSAVYDEIADPTIFPVDLEIRIEDHLLSWELFCWNSNVRVQGSSSSPISIASTAIQETAVHIVEQCHGHLLAVLLMARSLRNVDEITIWNLALDRLTSSIYPYQQYCNDITSRIMFSASTYVWERLNNMMKHCLRDFCAIEETEWLRKNTLISHWIDGGLVHTHDEGEHIMEGLTSMTAVLLEKKDDLVILPKETKETLLFLLQNDHSKLYPLYLNKDRSGLTEPPKDEEWDAIEIHLADNELFDLPNAPRCPSLKALFLNGNFYLTEISSSFFHGMPLLQVLNLSYTSIRDLPESFFNLVELREFILRGCQNFNLELPSRIGQLQKLEKLDLGGTEILHMPKEIAALVHLRRLALSFCWTGCISGTMTSCTVRETLQQSSTVIPPGVLSNLSWLTELSIDVNPEDQRWATNVEVIIMEVCRLIRLETLELYIPKVKDLSPLIQVIGQLFPKSLSFRLIVGHHMKRIISRVPLEVEAEFWKWDKCLKFVNGVDIPDEVKTVLTYATALYLDRQVTIARLSKIFGIRSLTKLKFCIIAECHEMKTIVAGEDFYEEGDGAMQYGDDGSTNNESH</sequence>
<dbReference type="PANTHER" id="PTHR33463">
    <property type="entry name" value="NB-ARC DOMAIN-CONTAINING PROTEIN-RELATED"/>
    <property type="match status" value="1"/>
</dbReference>
<dbReference type="PANTHER" id="PTHR33463:SF179">
    <property type="entry name" value="NB-ARC DOMAIN-CONTAINING PROTEIN"/>
    <property type="match status" value="1"/>
</dbReference>
<evidence type="ECO:0000256" key="1">
    <source>
        <dbReference type="ARBA" id="ARBA00022821"/>
    </source>
</evidence>
<proteinExistence type="predicted"/>
<dbReference type="EMBL" id="JARAOO010000005">
    <property type="protein sequence ID" value="KAJ7967969.1"/>
    <property type="molecule type" value="Genomic_DNA"/>
</dbReference>
<dbReference type="SUPFAM" id="SSF52540">
    <property type="entry name" value="P-loop containing nucleoside triphosphate hydrolases"/>
    <property type="match status" value="1"/>
</dbReference>
<dbReference type="InterPro" id="IPR050905">
    <property type="entry name" value="Plant_NBS-LRR"/>
</dbReference>
<name>A0AAD7M0Z8_QUISA</name>
<dbReference type="InterPro" id="IPR027417">
    <property type="entry name" value="P-loop_NTPase"/>
</dbReference>
<comment type="caution">
    <text evidence="3">The sequence shown here is derived from an EMBL/GenBank/DDBJ whole genome shotgun (WGS) entry which is preliminary data.</text>
</comment>
<dbReference type="SUPFAM" id="SSF52058">
    <property type="entry name" value="L domain-like"/>
    <property type="match status" value="1"/>
</dbReference>
<reference evidence="3" key="1">
    <citation type="journal article" date="2023" name="Science">
        <title>Elucidation of the pathway for biosynthesis of saponin adjuvants from the soapbark tree.</title>
        <authorList>
            <person name="Reed J."/>
            <person name="Orme A."/>
            <person name="El-Demerdash A."/>
            <person name="Owen C."/>
            <person name="Martin L.B.B."/>
            <person name="Misra R.C."/>
            <person name="Kikuchi S."/>
            <person name="Rejzek M."/>
            <person name="Martin A.C."/>
            <person name="Harkess A."/>
            <person name="Leebens-Mack J."/>
            <person name="Louveau T."/>
            <person name="Stephenson M.J."/>
            <person name="Osbourn A."/>
        </authorList>
    </citation>
    <scope>NUCLEOTIDE SEQUENCE</scope>
    <source>
        <strain evidence="3">S10</strain>
    </source>
</reference>